<comment type="caution">
    <text evidence="2">The sequence shown here is derived from an EMBL/GenBank/DDBJ whole genome shotgun (WGS) entry which is preliminary data.</text>
</comment>
<sequence>VSAKTTVDIPSTRPRLLDYAFARLPDDILDRLTALPLTDGLKHVDNTALQCLLVDTYHSTYHEGVQATFSRLKKLYSWPKMLDTISVAFNYITCTVGIIPTVVRSDNGSIFGKVAPTGCFTAV</sequence>
<proteinExistence type="predicted"/>
<name>A0A7J6RVY3_PEROL</name>
<protein>
    <recommendedName>
        <fullName evidence="1">Integrase zinc-binding domain-containing protein</fullName>
    </recommendedName>
</protein>
<dbReference type="Proteomes" id="UP000574390">
    <property type="component" value="Unassembled WGS sequence"/>
</dbReference>
<dbReference type="EMBL" id="JABANM010019505">
    <property type="protein sequence ID" value="KAF4724352.1"/>
    <property type="molecule type" value="Genomic_DNA"/>
</dbReference>
<dbReference type="Pfam" id="PF17921">
    <property type="entry name" value="Integrase_H2C2"/>
    <property type="match status" value="1"/>
</dbReference>
<dbReference type="InterPro" id="IPR041588">
    <property type="entry name" value="Integrase_H2C2"/>
</dbReference>
<feature type="non-terminal residue" evidence="2">
    <location>
        <position position="1"/>
    </location>
</feature>
<accession>A0A7J6RVY3</accession>
<evidence type="ECO:0000313" key="2">
    <source>
        <dbReference type="EMBL" id="KAF4724352.1"/>
    </source>
</evidence>
<evidence type="ECO:0000259" key="1">
    <source>
        <dbReference type="Pfam" id="PF17921"/>
    </source>
</evidence>
<dbReference type="Proteomes" id="UP000553632">
    <property type="component" value="Unassembled WGS sequence"/>
</dbReference>
<evidence type="ECO:0000313" key="4">
    <source>
        <dbReference type="Proteomes" id="UP000553632"/>
    </source>
</evidence>
<evidence type="ECO:0000313" key="5">
    <source>
        <dbReference type="Proteomes" id="UP000574390"/>
    </source>
</evidence>
<keyword evidence="4" id="KW-1185">Reference proteome</keyword>
<gene>
    <name evidence="2" type="ORF">FOZ62_006993</name>
    <name evidence="3" type="ORF">FOZ63_010497</name>
</gene>
<dbReference type="EMBL" id="JABANO010018333">
    <property type="protein sequence ID" value="KAF4732022.1"/>
    <property type="molecule type" value="Genomic_DNA"/>
</dbReference>
<reference evidence="4 5" key="1">
    <citation type="submission" date="2020-04" db="EMBL/GenBank/DDBJ databases">
        <title>Perkinsus olseni comparative genomics.</title>
        <authorList>
            <person name="Bogema D.R."/>
        </authorList>
    </citation>
    <scope>NUCLEOTIDE SEQUENCE [LARGE SCALE GENOMIC DNA]</scope>
    <source>
        <strain evidence="2">ATCC PRA-205</strain>
        <strain evidence="3 4">ATCC PRA-207</strain>
    </source>
</reference>
<feature type="domain" description="Integrase zinc-binding" evidence="1">
    <location>
        <begin position="47"/>
        <end position="85"/>
    </location>
</feature>
<organism evidence="2 5">
    <name type="scientific">Perkinsus olseni</name>
    <name type="common">Perkinsus atlanticus</name>
    <dbReference type="NCBI Taxonomy" id="32597"/>
    <lineage>
        <taxon>Eukaryota</taxon>
        <taxon>Sar</taxon>
        <taxon>Alveolata</taxon>
        <taxon>Perkinsozoa</taxon>
        <taxon>Perkinsea</taxon>
        <taxon>Perkinsida</taxon>
        <taxon>Perkinsidae</taxon>
        <taxon>Perkinsus</taxon>
    </lineage>
</organism>
<dbReference type="AlphaFoldDB" id="A0A7J6RVY3"/>
<evidence type="ECO:0000313" key="3">
    <source>
        <dbReference type="EMBL" id="KAF4732022.1"/>
    </source>
</evidence>
<feature type="non-terminal residue" evidence="2">
    <location>
        <position position="123"/>
    </location>
</feature>